<feature type="transmembrane region" description="Helical" evidence="8">
    <location>
        <begin position="287"/>
        <end position="304"/>
    </location>
</feature>
<protein>
    <submittedName>
        <fullName evidence="9">ABC transporter permease</fullName>
    </submittedName>
</protein>
<keyword evidence="3" id="KW-1003">Cell membrane</keyword>
<sequence>MADNPLIPLILLLFGLVAVLEIMQPGIVNSRWLGNTVKVAIPLAMLAACQTLTMLTGGIDLSAGTVATISAFATATLSPLIGVPAAIAVALGVGLLIGLINGFGVAVCRVHPLIMTLGTSLIASGCLLVYQRFVIATGTKIPDFLVWLGTGRSFGLPNGLVLFIPFATAVILLQRRTGFGRLLYALGSNETAARLSGVRRWQVYLSLYALSGSIASLTGLVYLGVVKVPSLSLALPMDLPSVAAAVVGGTSIFGGRGGYGGTIVGALILTVLATMLTLMQIPEGGRRILFGLIILAVTALYVRLTNQS</sequence>
<keyword evidence="2" id="KW-0813">Transport</keyword>
<dbReference type="CDD" id="cd06579">
    <property type="entry name" value="TM_PBP1_transp_AraH_like"/>
    <property type="match status" value="1"/>
</dbReference>
<keyword evidence="5 8" id="KW-0812">Transmembrane</keyword>
<dbReference type="GO" id="GO:0022857">
    <property type="term" value="F:transmembrane transporter activity"/>
    <property type="evidence" value="ECO:0007669"/>
    <property type="project" value="InterPro"/>
</dbReference>
<comment type="subcellular location">
    <subcellularLocation>
        <location evidence="1">Cell membrane</location>
        <topology evidence="1">Multi-pass membrane protein</topology>
    </subcellularLocation>
</comment>
<feature type="transmembrane region" description="Helical" evidence="8">
    <location>
        <begin position="260"/>
        <end position="281"/>
    </location>
</feature>
<comment type="caution">
    <text evidence="9">The sequence shown here is derived from an EMBL/GenBank/DDBJ whole genome shotgun (WGS) entry which is preliminary data.</text>
</comment>
<feature type="transmembrane region" description="Helical" evidence="8">
    <location>
        <begin position="154"/>
        <end position="173"/>
    </location>
</feature>
<keyword evidence="4" id="KW-0997">Cell inner membrane</keyword>
<evidence type="ECO:0000256" key="2">
    <source>
        <dbReference type="ARBA" id="ARBA00022448"/>
    </source>
</evidence>
<feature type="transmembrane region" description="Helical" evidence="8">
    <location>
        <begin position="203"/>
        <end position="225"/>
    </location>
</feature>
<keyword evidence="6 8" id="KW-1133">Transmembrane helix</keyword>
<dbReference type="InterPro" id="IPR001851">
    <property type="entry name" value="ABC_transp_permease"/>
</dbReference>
<feature type="transmembrane region" description="Helical" evidence="8">
    <location>
        <begin position="39"/>
        <end position="59"/>
    </location>
</feature>
<evidence type="ECO:0000256" key="3">
    <source>
        <dbReference type="ARBA" id="ARBA00022475"/>
    </source>
</evidence>
<dbReference type="PANTHER" id="PTHR32196">
    <property type="entry name" value="ABC TRANSPORTER PERMEASE PROTEIN YPHD-RELATED-RELATED"/>
    <property type="match status" value="1"/>
</dbReference>
<evidence type="ECO:0000313" key="10">
    <source>
        <dbReference type="Proteomes" id="UP000248975"/>
    </source>
</evidence>
<dbReference type="PANTHER" id="PTHR32196:SF21">
    <property type="entry name" value="ABC TRANSPORTER PERMEASE PROTEIN YPHD-RELATED"/>
    <property type="match status" value="1"/>
</dbReference>
<feature type="transmembrane region" description="Helical" evidence="8">
    <location>
        <begin position="79"/>
        <end position="101"/>
    </location>
</feature>
<evidence type="ECO:0000256" key="4">
    <source>
        <dbReference type="ARBA" id="ARBA00022519"/>
    </source>
</evidence>
<reference evidence="9 10" key="1">
    <citation type="submission" date="2017-08" db="EMBL/GenBank/DDBJ databases">
        <title>Infants hospitalized years apart are colonized by the same room-sourced microbial strains.</title>
        <authorList>
            <person name="Brooks B."/>
            <person name="Olm M.R."/>
            <person name="Firek B.A."/>
            <person name="Baker R."/>
            <person name="Thomas B.C."/>
            <person name="Morowitz M.J."/>
            <person name="Banfield J.F."/>
        </authorList>
    </citation>
    <scope>NUCLEOTIDE SEQUENCE [LARGE SCALE GENOMIC DNA]</scope>
    <source>
        <strain evidence="9">S2_003_000_R2_11</strain>
    </source>
</reference>
<evidence type="ECO:0000313" key="9">
    <source>
        <dbReference type="EMBL" id="PZQ97230.1"/>
    </source>
</evidence>
<dbReference type="Proteomes" id="UP000248975">
    <property type="component" value="Unassembled WGS sequence"/>
</dbReference>
<dbReference type="AlphaFoldDB" id="A0A2W5UGZ0"/>
<evidence type="ECO:0000256" key="5">
    <source>
        <dbReference type="ARBA" id="ARBA00022692"/>
    </source>
</evidence>
<evidence type="ECO:0000256" key="6">
    <source>
        <dbReference type="ARBA" id="ARBA00022989"/>
    </source>
</evidence>
<dbReference type="EMBL" id="QFQS01000003">
    <property type="protein sequence ID" value="PZQ97230.1"/>
    <property type="molecule type" value="Genomic_DNA"/>
</dbReference>
<evidence type="ECO:0000256" key="8">
    <source>
        <dbReference type="SAM" id="Phobius"/>
    </source>
</evidence>
<organism evidence="9 10">
    <name type="scientific">Cereibacter sphaeroides</name>
    <name type="common">Rhodobacter sphaeroides</name>
    <dbReference type="NCBI Taxonomy" id="1063"/>
    <lineage>
        <taxon>Bacteria</taxon>
        <taxon>Pseudomonadati</taxon>
        <taxon>Pseudomonadota</taxon>
        <taxon>Alphaproteobacteria</taxon>
        <taxon>Rhodobacterales</taxon>
        <taxon>Paracoccaceae</taxon>
        <taxon>Cereibacter</taxon>
    </lineage>
</organism>
<name>A0A2W5UGZ0_CERSP</name>
<evidence type="ECO:0000256" key="1">
    <source>
        <dbReference type="ARBA" id="ARBA00004651"/>
    </source>
</evidence>
<evidence type="ECO:0000256" key="7">
    <source>
        <dbReference type="ARBA" id="ARBA00023136"/>
    </source>
</evidence>
<feature type="transmembrane region" description="Helical" evidence="8">
    <location>
        <begin position="6"/>
        <end position="27"/>
    </location>
</feature>
<dbReference type="GO" id="GO:0005886">
    <property type="term" value="C:plasma membrane"/>
    <property type="evidence" value="ECO:0007669"/>
    <property type="project" value="UniProtKB-SubCell"/>
</dbReference>
<keyword evidence="7 8" id="KW-0472">Membrane</keyword>
<gene>
    <name evidence="9" type="ORF">DI533_16115</name>
</gene>
<feature type="transmembrane region" description="Helical" evidence="8">
    <location>
        <begin position="113"/>
        <end position="134"/>
    </location>
</feature>
<dbReference type="Pfam" id="PF02653">
    <property type="entry name" value="BPD_transp_2"/>
    <property type="match status" value="1"/>
</dbReference>
<proteinExistence type="predicted"/>
<accession>A0A2W5UGZ0</accession>